<feature type="compositionally biased region" description="Basic residues" evidence="1">
    <location>
        <begin position="248"/>
        <end position="258"/>
    </location>
</feature>
<dbReference type="GO" id="GO:0009630">
    <property type="term" value="P:gravitropism"/>
    <property type="evidence" value="ECO:0007669"/>
    <property type="project" value="InterPro"/>
</dbReference>
<organism evidence="2">
    <name type="scientific">Opuntia streptacantha</name>
    <name type="common">Prickly pear cactus</name>
    <name type="synonym">Opuntia cardona</name>
    <dbReference type="NCBI Taxonomy" id="393608"/>
    <lineage>
        <taxon>Eukaryota</taxon>
        <taxon>Viridiplantae</taxon>
        <taxon>Streptophyta</taxon>
        <taxon>Embryophyta</taxon>
        <taxon>Tracheophyta</taxon>
        <taxon>Spermatophyta</taxon>
        <taxon>Magnoliopsida</taxon>
        <taxon>eudicotyledons</taxon>
        <taxon>Gunneridae</taxon>
        <taxon>Pentapetalae</taxon>
        <taxon>Caryophyllales</taxon>
        <taxon>Cactineae</taxon>
        <taxon>Cactaceae</taxon>
        <taxon>Opuntioideae</taxon>
        <taxon>Opuntia</taxon>
    </lineage>
</organism>
<protein>
    <recommendedName>
        <fullName evidence="3">Protein LAZY 1</fullName>
    </recommendedName>
</protein>
<proteinExistence type="predicted"/>
<accession>A0A7C9CI50</accession>
<dbReference type="EMBL" id="GISG01022507">
    <property type="protein sequence ID" value="MBA4618841.1"/>
    <property type="molecule type" value="Transcribed_RNA"/>
</dbReference>
<dbReference type="PANTHER" id="PTHR34959">
    <property type="entry name" value="PROTEIN LAZY 1"/>
    <property type="match status" value="1"/>
</dbReference>
<evidence type="ECO:0000256" key="1">
    <source>
        <dbReference type="SAM" id="MobiDB-lite"/>
    </source>
</evidence>
<feature type="compositionally biased region" description="Low complexity" evidence="1">
    <location>
        <begin position="259"/>
        <end position="272"/>
    </location>
</feature>
<name>A0A7C9CI50_OPUST</name>
<dbReference type="AlphaFoldDB" id="A0A7C9CI50"/>
<sequence length="384" mass="43441">MKLLTWMHRKFRQGSSETLKEFSLGQQFFDDQHIYQKQNHGNGFLRQGQRDGQARKSFANLETTRLEFLEGKTSTESDSEFFEGFLAIGTLGMEKIITEPDTPTFAVSFDQLAEKESEVTENELRLINDELERVLAAEAKDDGWTDCSSRNSHVSNGRISHASTITLSGKPLEIPESTGTGNMICPLQEYLLGSAIELPERSTVPKKEHRTSLGELFEKHKAEETSEAKYKRGGKRQDKEGEKTSKNIMKKMLKKKATHASSRSSSATNRATEPATAETKLSKILQKFHKKVHPEYVMSTQRTEISHKNVVKDMIPCSANYCKNEYTLVDERIATLPQRSHQKDDAQHNRNQPNPAEPIPGDSDSNGSRECWIKTDADYLVLEL</sequence>
<feature type="region of interest" description="Disordered" evidence="1">
    <location>
        <begin position="202"/>
        <end position="278"/>
    </location>
</feature>
<dbReference type="InterPro" id="IPR038928">
    <property type="entry name" value="LAZY1"/>
</dbReference>
<evidence type="ECO:0008006" key="3">
    <source>
        <dbReference type="Google" id="ProtNLM"/>
    </source>
</evidence>
<feature type="region of interest" description="Disordered" evidence="1">
    <location>
        <begin position="339"/>
        <end position="370"/>
    </location>
</feature>
<reference evidence="2" key="1">
    <citation type="journal article" date="2013" name="J. Plant Res.">
        <title>Effect of fungi and light on seed germination of three Opuntia species from semiarid lands of central Mexico.</title>
        <authorList>
            <person name="Delgado-Sanchez P."/>
            <person name="Jimenez-Bremont J.F."/>
            <person name="Guerrero-Gonzalez Mde L."/>
            <person name="Flores J."/>
        </authorList>
    </citation>
    <scope>NUCLEOTIDE SEQUENCE</scope>
    <source>
        <tissue evidence="2">Cladode</tissue>
    </source>
</reference>
<dbReference type="GO" id="GO:2000012">
    <property type="term" value="P:regulation of auxin polar transport"/>
    <property type="evidence" value="ECO:0007669"/>
    <property type="project" value="InterPro"/>
</dbReference>
<dbReference type="PANTHER" id="PTHR34959:SF3">
    <property type="entry name" value="PROTEIN LAZY 1"/>
    <property type="match status" value="1"/>
</dbReference>
<feature type="compositionally biased region" description="Basic and acidic residues" evidence="1">
    <location>
        <begin position="202"/>
        <end position="245"/>
    </location>
</feature>
<evidence type="ECO:0000313" key="2">
    <source>
        <dbReference type="EMBL" id="MBA4618841.1"/>
    </source>
</evidence>
<reference evidence="2" key="2">
    <citation type="submission" date="2020-07" db="EMBL/GenBank/DDBJ databases">
        <authorList>
            <person name="Vera ALvarez R."/>
            <person name="Arias-Moreno D.M."/>
            <person name="Jimenez-Jacinto V."/>
            <person name="Jimenez-Bremont J.F."/>
            <person name="Swaminathan K."/>
            <person name="Moose S.P."/>
            <person name="Guerrero-Gonzalez M.L."/>
            <person name="Marino-Ramirez L."/>
            <person name="Landsman D."/>
            <person name="Rodriguez-Kessler M."/>
            <person name="Delgado-Sanchez P."/>
        </authorList>
    </citation>
    <scope>NUCLEOTIDE SEQUENCE</scope>
    <source>
        <tissue evidence="2">Cladode</tissue>
    </source>
</reference>